<dbReference type="Proteomes" id="UP000231658">
    <property type="component" value="Unassembled WGS sequence"/>
</dbReference>
<evidence type="ECO:0000313" key="2">
    <source>
        <dbReference type="Proteomes" id="UP000231658"/>
    </source>
</evidence>
<reference evidence="1 2" key="1">
    <citation type="submission" date="2016-07" db="EMBL/GenBank/DDBJ databases">
        <authorList>
            <person name="Lefevre C.T."/>
        </authorList>
    </citation>
    <scope>NUCLEOTIDE SEQUENCE [LARGE SCALE GENOMIC DNA]</scope>
    <source>
        <strain evidence="1">PR1</strain>
    </source>
</reference>
<dbReference type="EMBL" id="FLYE01000012">
    <property type="protein sequence ID" value="SCA56386.1"/>
    <property type="molecule type" value="Genomic_DNA"/>
</dbReference>
<accession>A0A1C3RGG2</accession>
<dbReference type="OrthoDB" id="8451968at2"/>
<sequence length="65" mass="7671">MFTTLSTKRANRYTHPKQETRTDELAHLLVNALGYDGAKEQAEQSHWEKVAETIRFMESQSLRRY</sequence>
<evidence type="ECO:0000313" key="1">
    <source>
        <dbReference type="EMBL" id="SCA56386.1"/>
    </source>
</evidence>
<name>A0A1C3RGG2_9PROT</name>
<proteinExistence type="predicted"/>
<organism evidence="1 2">
    <name type="scientific">Candidatus Terasakiella magnetica</name>
    <dbReference type="NCBI Taxonomy" id="1867952"/>
    <lineage>
        <taxon>Bacteria</taxon>
        <taxon>Pseudomonadati</taxon>
        <taxon>Pseudomonadota</taxon>
        <taxon>Alphaproteobacteria</taxon>
        <taxon>Rhodospirillales</taxon>
        <taxon>Terasakiellaceae</taxon>
        <taxon>Terasakiella</taxon>
    </lineage>
</organism>
<keyword evidence="2" id="KW-1185">Reference proteome</keyword>
<dbReference type="RefSeq" id="WP_069187050.1">
    <property type="nucleotide sequence ID" value="NZ_FLYE01000012.1"/>
</dbReference>
<gene>
    <name evidence="1" type="ORF">MTBPR1_20234</name>
</gene>
<dbReference type="AlphaFoldDB" id="A0A1C3RGG2"/>
<protein>
    <submittedName>
        <fullName evidence="1">Uncharacterized protein</fullName>
    </submittedName>
</protein>
<dbReference type="STRING" id="1867952.MTBPR1_20234"/>